<gene>
    <name evidence="5" type="ORF">ACFS2C_07200</name>
</gene>
<evidence type="ECO:0000313" key="5">
    <source>
        <dbReference type="EMBL" id="MFD2799172.1"/>
    </source>
</evidence>
<dbReference type="CDD" id="cd06558">
    <property type="entry name" value="crotonase-like"/>
    <property type="match status" value="1"/>
</dbReference>
<evidence type="ECO:0000256" key="4">
    <source>
        <dbReference type="RuleBase" id="RU003707"/>
    </source>
</evidence>
<dbReference type="PROSITE" id="PS00166">
    <property type="entry name" value="ENOYL_COA_HYDRATASE"/>
    <property type="match status" value="1"/>
</dbReference>
<keyword evidence="3" id="KW-0456">Lyase</keyword>
<dbReference type="InterPro" id="IPR001753">
    <property type="entry name" value="Enoyl-CoA_hydra/iso"/>
</dbReference>
<dbReference type="RefSeq" id="WP_377386255.1">
    <property type="nucleotide sequence ID" value="NZ_JBHSAN010000006.1"/>
</dbReference>
<keyword evidence="2" id="KW-0443">Lipid metabolism</keyword>
<organism evidence="5 6">
    <name type="scientific">Prauserella oleivorans</name>
    <dbReference type="NCBI Taxonomy" id="1478153"/>
    <lineage>
        <taxon>Bacteria</taxon>
        <taxon>Bacillati</taxon>
        <taxon>Actinomycetota</taxon>
        <taxon>Actinomycetes</taxon>
        <taxon>Pseudonocardiales</taxon>
        <taxon>Pseudonocardiaceae</taxon>
        <taxon>Prauserella</taxon>
    </lineage>
</organism>
<dbReference type="InterPro" id="IPR018376">
    <property type="entry name" value="Enoyl-CoA_hyd/isom_CS"/>
</dbReference>
<dbReference type="PANTHER" id="PTHR11941:SF169">
    <property type="entry name" value="(7AS)-7A-METHYL-1,5-DIOXO-2,3,5,6,7,7A-HEXAHYDRO-1H-INDENE-CARBOXYL-COA HYDROLASE"/>
    <property type="match status" value="1"/>
</dbReference>
<proteinExistence type="inferred from homology"/>
<evidence type="ECO:0000256" key="1">
    <source>
        <dbReference type="ARBA" id="ARBA00005254"/>
    </source>
</evidence>
<dbReference type="InterPro" id="IPR029045">
    <property type="entry name" value="ClpP/crotonase-like_dom_sf"/>
</dbReference>
<dbReference type="Gene3D" id="1.10.12.10">
    <property type="entry name" value="Lyase 2-enoyl-coa Hydratase, Chain A, domain 2"/>
    <property type="match status" value="1"/>
</dbReference>
<evidence type="ECO:0000313" key="6">
    <source>
        <dbReference type="Proteomes" id="UP001597478"/>
    </source>
</evidence>
<dbReference type="Pfam" id="PF00378">
    <property type="entry name" value="ECH_1"/>
    <property type="match status" value="1"/>
</dbReference>
<dbReference type="SUPFAM" id="SSF52096">
    <property type="entry name" value="ClpP/crotonase"/>
    <property type="match status" value="1"/>
</dbReference>
<dbReference type="Gene3D" id="3.90.226.10">
    <property type="entry name" value="2-enoyl-CoA Hydratase, Chain A, domain 1"/>
    <property type="match status" value="1"/>
</dbReference>
<name>A0ABW5W5U0_9PSEU</name>
<accession>A0ABW5W5U0</accession>
<comment type="similarity">
    <text evidence="1 4">Belongs to the enoyl-CoA hydratase/isomerase family.</text>
</comment>
<dbReference type="NCBIfam" id="NF006100">
    <property type="entry name" value="PRK08252.1"/>
    <property type="match status" value="1"/>
</dbReference>
<dbReference type="Proteomes" id="UP001597478">
    <property type="component" value="Unassembled WGS sequence"/>
</dbReference>
<evidence type="ECO:0000256" key="3">
    <source>
        <dbReference type="ARBA" id="ARBA00023239"/>
    </source>
</evidence>
<dbReference type="EMBL" id="JBHUOF010000007">
    <property type="protein sequence ID" value="MFD2799172.1"/>
    <property type="molecule type" value="Genomic_DNA"/>
</dbReference>
<sequence length="262" mass="27938">MTDHSADSGAPELLVSERGRVLVLTMNRPHARNAMSLAMARQIATALDELDRRPDLSVGVITGAGGTFCAGMDLKGFARGERPVVDGRGFAGLVQRPPAKPLIAAVEGYALAGGFEIVLACDLIVATTETNFGLPEVKRGLTAAAGGLLRLQHRIPYHLAMEIVLTGRMWPAREAAEARLVNRLTEPGRALEVALELAGTVAANAPLALTASKQVLVRSADWPLEEKFARQEEFVDPVRRSADAKEGAAAFVEKRAPEWTGS</sequence>
<protein>
    <submittedName>
        <fullName evidence="5">Crotonase/enoyl-CoA hydratase family protein</fullName>
    </submittedName>
</protein>
<comment type="caution">
    <text evidence="5">The sequence shown here is derived from an EMBL/GenBank/DDBJ whole genome shotgun (WGS) entry which is preliminary data.</text>
</comment>
<evidence type="ECO:0000256" key="2">
    <source>
        <dbReference type="ARBA" id="ARBA00023098"/>
    </source>
</evidence>
<keyword evidence="6" id="KW-1185">Reference proteome</keyword>
<dbReference type="InterPro" id="IPR014748">
    <property type="entry name" value="Enoyl-CoA_hydra_C"/>
</dbReference>
<reference evidence="6" key="1">
    <citation type="journal article" date="2019" name="Int. J. Syst. Evol. Microbiol.">
        <title>The Global Catalogue of Microorganisms (GCM) 10K type strain sequencing project: providing services to taxonomists for standard genome sequencing and annotation.</title>
        <authorList>
            <consortium name="The Broad Institute Genomics Platform"/>
            <consortium name="The Broad Institute Genome Sequencing Center for Infectious Disease"/>
            <person name="Wu L."/>
            <person name="Ma J."/>
        </authorList>
    </citation>
    <scope>NUCLEOTIDE SEQUENCE [LARGE SCALE GENOMIC DNA]</scope>
    <source>
        <strain evidence="6">IBRC-M 10906</strain>
    </source>
</reference>
<dbReference type="PANTHER" id="PTHR11941">
    <property type="entry name" value="ENOYL-COA HYDRATASE-RELATED"/>
    <property type="match status" value="1"/>
</dbReference>